<sequence length="535" mass="59106">MATRRRQQPSPPSTISAGGKRGTKLDAVTTFRNNSRLSRSATRTARKCRSRVARRNQYCEIVSPQGSSEQKNETASFRGSLSQPRQMCTVSAGYLVSNNFTDIPSVSYLCPTSRSEDDLDGSAVCVCVCTTLIPLRLSNIPAAALPCFNSVRAPFEHLVSNPTVVLHAVNSHLREQSGQAGAVDEETFTRSFEDVPTVQLFSARELDEHINQIKDIISDPNNDWNKRMDALKKVRSLMIAGAANFDELYVHLRTLEIPFQASVKDLRSQVVREACFTIAFLSEQLGNKLDHFAEYLLPSIIHLIQNSAKVMASAGLVTVRFIIRYTHSHRLVPIICQNVGSKSKDIRRACCEFLEQLLSSWSTQTLLRHTATIQEAIKKGIADADVDARVSSRKAYWSFHRHFPDQADSLLQSLDAAYKRALYGELSQSSSSNSLSQQSRYGVTSRPRLTSSATGSTENLHQFPTGGGGGGLLHRTPSLTRQYRSGIPVLAAGPKSIDIAGTPYPAHPLHCRPKSCVPLPGKYQIEELWNKCFVG</sequence>
<gene>
    <name evidence="3" type="ORF">TGEB3V08_LOCUS2171</name>
</gene>
<dbReference type="GO" id="GO:0040001">
    <property type="term" value="P:establishment of mitotic spindle localization"/>
    <property type="evidence" value="ECO:0007669"/>
    <property type="project" value="TreeGrafter"/>
</dbReference>
<dbReference type="SMART" id="SM01349">
    <property type="entry name" value="TOG"/>
    <property type="match status" value="1"/>
</dbReference>
<dbReference type="InterPro" id="IPR011989">
    <property type="entry name" value="ARM-like"/>
</dbReference>
<dbReference type="GO" id="GO:0005876">
    <property type="term" value="C:spindle microtubule"/>
    <property type="evidence" value="ECO:0007669"/>
    <property type="project" value="TreeGrafter"/>
</dbReference>
<dbReference type="GO" id="GO:0072686">
    <property type="term" value="C:mitotic spindle"/>
    <property type="evidence" value="ECO:0007669"/>
    <property type="project" value="TreeGrafter"/>
</dbReference>
<evidence type="ECO:0000259" key="2">
    <source>
        <dbReference type="SMART" id="SM01349"/>
    </source>
</evidence>
<feature type="domain" description="TOG" evidence="2">
    <location>
        <begin position="199"/>
        <end position="435"/>
    </location>
</feature>
<organism evidence="3">
    <name type="scientific">Timema genevievae</name>
    <name type="common">Walking stick</name>
    <dbReference type="NCBI Taxonomy" id="629358"/>
    <lineage>
        <taxon>Eukaryota</taxon>
        <taxon>Metazoa</taxon>
        <taxon>Ecdysozoa</taxon>
        <taxon>Arthropoda</taxon>
        <taxon>Hexapoda</taxon>
        <taxon>Insecta</taxon>
        <taxon>Pterygota</taxon>
        <taxon>Neoptera</taxon>
        <taxon>Polyneoptera</taxon>
        <taxon>Phasmatodea</taxon>
        <taxon>Timematodea</taxon>
        <taxon>Timematoidea</taxon>
        <taxon>Timematidae</taxon>
        <taxon>Timema</taxon>
    </lineage>
</organism>
<proteinExistence type="predicted"/>
<dbReference type="GO" id="GO:0008017">
    <property type="term" value="F:microtubule binding"/>
    <property type="evidence" value="ECO:0007669"/>
    <property type="project" value="TreeGrafter"/>
</dbReference>
<dbReference type="GO" id="GO:0045180">
    <property type="term" value="C:basal cortex"/>
    <property type="evidence" value="ECO:0007669"/>
    <property type="project" value="TreeGrafter"/>
</dbReference>
<name>A0A7R9PIB5_TIMGE</name>
<dbReference type="InterPro" id="IPR034085">
    <property type="entry name" value="TOG"/>
</dbReference>
<dbReference type="SUPFAM" id="SSF48371">
    <property type="entry name" value="ARM repeat"/>
    <property type="match status" value="1"/>
</dbReference>
<feature type="region of interest" description="Disordered" evidence="1">
    <location>
        <begin position="1"/>
        <end position="26"/>
    </location>
</feature>
<evidence type="ECO:0000256" key="1">
    <source>
        <dbReference type="SAM" id="MobiDB-lite"/>
    </source>
</evidence>
<feature type="region of interest" description="Disordered" evidence="1">
    <location>
        <begin position="429"/>
        <end position="476"/>
    </location>
</feature>
<dbReference type="Gene3D" id="1.25.10.10">
    <property type="entry name" value="Leucine-rich Repeat Variant"/>
    <property type="match status" value="1"/>
</dbReference>
<dbReference type="GO" id="GO:0000776">
    <property type="term" value="C:kinetochore"/>
    <property type="evidence" value="ECO:0007669"/>
    <property type="project" value="TreeGrafter"/>
</dbReference>
<dbReference type="EMBL" id="OE839652">
    <property type="protein sequence ID" value="CAD7588056.1"/>
    <property type="molecule type" value="Genomic_DNA"/>
</dbReference>
<dbReference type="GO" id="GO:0005881">
    <property type="term" value="C:cytoplasmic microtubule"/>
    <property type="evidence" value="ECO:0007669"/>
    <property type="project" value="TreeGrafter"/>
</dbReference>
<dbReference type="GO" id="GO:0090307">
    <property type="term" value="P:mitotic spindle assembly"/>
    <property type="evidence" value="ECO:0007669"/>
    <property type="project" value="TreeGrafter"/>
</dbReference>
<dbReference type="PANTHER" id="PTHR21567">
    <property type="entry name" value="CLASP"/>
    <property type="match status" value="1"/>
</dbReference>
<accession>A0A7R9PIB5</accession>
<dbReference type="GO" id="GO:0005815">
    <property type="term" value="C:microtubule organizing center"/>
    <property type="evidence" value="ECO:0007669"/>
    <property type="project" value="TreeGrafter"/>
</dbReference>
<dbReference type="Pfam" id="PF12348">
    <property type="entry name" value="CLASP_N"/>
    <property type="match status" value="1"/>
</dbReference>
<dbReference type="PANTHER" id="PTHR21567:SF9">
    <property type="entry name" value="CLIP-ASSOCIATING PROTEIN"/>
    <property type="match status" value="1"/>
</dbReference>
<dbReference type="AlphaFoldDB" id="A0A7R9PIB5"/>
<protein>
    <recommendedName>
        <fullName evidence="2">TOG domain-containing protein</fullName>
    </recommendedName>
</protein>
<dbReference type="InterPro" id="IPR024395">
    <property type="entry name" value="CLASP_N_dom"/>
</dbReference>
<reference evidence="3" key="1">
    <citation type="submission" date="2020-11" db="EMBL/GenBank/DDBJ databases">
        <authorList>
            <person name="Tran Van P."/>
        </authorList>
    </citation>
    <scope>NUCLEOTIDE SEQUENCE</scope>
</reference>
<evidence type="ECO:0000313" key="3">
    <source>
        <dbReference type="EMBL" id="CAD7588056.1"/>
    </source>
</evidence>
<feature type="compositionally biased region" description="Polar residues" evidence="1">
    <location>
        <begin position="447"/>
        <end position="462"/>
    </location>
</feature>
<dbReference type="InterPro" id="IPR016024">
    <property type="entry name" value="ARM-type_fold"/>
</dbReference>
<feature type="compositionally biased region" description="Low complexity" evidence="1">
    <location>
        <begin position="429"/>
        <end position="439"/>
    </location>
</feature>